<dbReference type="AlphaFoldDB" id="A0A9Q1BLI1"/>
<evidence type="ECO:0000313" key="3">
    <source>
        <dbReference type="EMBL" id="KAJ8028793.1"/>
    </source>
</evidence>
<dbReference type="EMBL" id="JAIZAY010000015">
    <property type="protein sequence ID" value="KAJ8028793.1"/>
    <property type="molecule type" value="Genomic_DNA"/>
</dbReference>
<dbReference type="PANTHER" id="PTHR10773">
    <property type="entry name" value="DNA-DIRECTED RNA POLYMERASES I, II, AND III SUBUNIT RPABC2"/>
    <property type="match status" value="1"/>
</dbReference>
<comment type="caution">
    <text evidence="3">The sequence shown here is derived from an EMBL/GenBank/DDBJ whole genome shotgun (WGS) entry which is preliminary data.</text>
</comment>
<dbReference type="PANTHER" id="PTHR10773:SF19">
    <property type="match status" value="1"/>
</dbReference>
<evidence type="ECO:0000313" key="4">
    <source>
        <dbReference type="Proteomes" id="UP001152320"/>
    </source>
</evidence>
<gene>
    <name evidence="3" type="ORF">HOLleu_31130</name>
</gene>
<dbReference type="Proteomes" id="UP001152320">
    <property type="component" value="Chromosome 15"/>
</dbReference>
<feature type="domain" description="DUF7869" evidence="2">
    <location>
        <begin position="499"/>
        <end position="604"/>
    </location>
</feature>
<protein>
    <recommendedName>
        <fullName evidence="2">DUF7869 domain-containing protein</fullName>
    </recommendedName>
</protein>
<name>A0A9Q1BLI1_HOLLE</name>
<feature type="region of interest" description="Disordered" evidence="1">
    <location>
        <begin position="95"/>
        <end position="141"/>
    </location>
</feature>
<accession>A0A9Q1BLI1</accession>
<feature type="compositionally biased region" description="Basic and acidic residues" evidence="1">
    <location>
        <begin position="381"/>
        <end position="413"/>
    </location>
</feature>
<dbReference type="Pfam" id="PF25273">
    <property type="entry name" value="DUF7869"/>
    <property type="match status" value="1"/>
</dbReference>
<dbReference type="InterPro" id="IPR057191">
    <property type="entry name" value="DUF7869"/>
</dbReference>
<dbReference type="OrthoDB" id="6161632at2759"/>
<reference evidence="3" key="1">
    <citation type="submission" date="2021-10" db="EMBL/GenBank/DDBJ databases">
        <title>Tropical sea cucumber genome reveals ecological adaptation and Cuvierian tubules defense mechanism.</title>
        <authorList>
            <person name="Chen T."/>
        </authorList>
    </citation>
    <scope>NUCLEOTIDE SEQUENCE</scope>
    <source>
        <strain evidence="3">Nanhai2018</strain>
        <tissue evidence="3">Muscle</tissue>
    </source>
</reference>
<organism evidence="3 4">
    <name type="scientific">Holothuria leucospilota</name>
    <name type="common">Black long sea cucumber</name>
    <name type="synonym">Mertensiothuria leucospilota</name>
    <dbReference type="NCBI Taxonomy" id="206669"/>
    <lineage>
        <taxon>Eukaryota</taxon>
        <taxon>Metazoa</taxon>
        <taxon>Echinodermata</taxon>
        <taxon>Eleutherozoa</taxon>
        <taxon>Echinozoa</taxon>
        <taxon>Holothuroidea</taxon>
        <taxon>Aspidochirotacea</taxon>
        <taxon>Aspidochirotida</taxon>
        <taxon>Holothuriidae</taxon>
        <taxon>Holothuria</taxon>
    </lineage>
</organism>
<keyword evidence="4" id="KW-1185">Reference proteome</keyword>
<evidence type="ECO:0000259" key="2">
    <source>
        <dbReference type="Pfam" id="PF25273"/>
    </source>
</evidence>
<proteinExistence type="predicted"/>
<sequence>MDASGSKDENEQAMDILGHLTEMIEDQLLESVQSDSDAIVTANDENLDHAFPPEKVLMTWTGIEQSQNTIVLTQTENSNSGLLGSNTDDAVAIQSNESSGSCSECREDTTDDDEADTLGSLSQRGRKRNRNEDNWVRNQRQRLRNSGMEYVTRKGKRVPKKSPLLMVCKCRYHCKEFSQETRSLICDEFYAIGDSCRQKDFICSMISVEPVKRRVTVRKNQLRKIRGNSYIYSLKNGTSMLSVCQSFFCRTLAISTSVVQTALKNMGPVGNFVLAKNNRKGKNAPNKLDERRIEVVKEHIDSFPRIEPHYCRKDTKKQYLSPDLSQAQMYRLYVEHCQERGIEPVRESMYRHIFVTEFNLRCFIPKKDQCTTCNKFQNADDQEKEHQRKDYEAHKEREKESMEEKEADKRRAKEDDSFHSVTFDLQAVLSTPYAGDSQIYYRRKLSVYNFTVYANDSGKGQCYLWDETEGGRGSNEIGSALLDYMSNLPQTVTHFSSFSDTCGGQNRNQFTAAAMLYAVQKLPNLQTIDLKYMESGHSYLEVDSMHATIEKARKHQNIYTPREWEIIIKGAKKKGDPYNVKMMTHKQVWDMKDLAYNTIKNKTQNTEGETVRWLDIKWLRFEKSAMNIIKYKYRLTSPHFMEIQVCSERIRRRSISDYELKSLYSTRLRITEAKKSDLIHLLKSGVIPKEYKTFYENLPSLPKN</sequence>
<evidence type="ECO:0000256" key="1">
    <source>
        <dbReference type="SAM" id="MobiDB-lite"/>
    </source>
</evidence>
<feature type="region of interest" description="Disordered" evidence="1">
    <location>
        <begin position="377"/>
        <end position="413"/>
    </location>
</feature>